<evidence type="ECO:0000256" key="2">
    <source>
        <dbReference type="ARBA" id="ARBA00022692"/>
    </source>
</evidence>
<evidence type="ECO:0000256" key="3">
    <source>
        <dbReference type="ARBA" id="ARBA00022989"/>
    </source>
</evidence>
<evidence type="ECO:0000256" key="4">
    <source>
        <dbReference type="ARBA" id="ARBA00023136"/>
    </source>
</evidence>
<feature type="transmembrane region" description="Helical" evidence="6">
    <location>
        <begin position="372"/>
        <end position="391"/>
    </location>
</feature>
<evidence type="ECO:0000259" key="7">
    <source>
        <dbReference type="Pfam" id="PF13813"/>
    </source>
</evidence>
<feature type="domain" description="Wax synthase" evidence="7">
    <location>
        <begin position="284"/>
        <end position="353"/>
    </location>
</feature>
<proteinExistence type="predicted"/>
<reference evidence="8" key="2">
    <citation type="submission" date="2023-06" db="EMBL/GenBank/DDBJ databases">
        <authorList>
            <consortium name="Lawrence Berkeley National Laboratory"/>
            <person name="Haridas S."/>
            <person name="Hensen N."/>
            <person name="Bonometti L."/>
            <person name="Westerberg I."/>
            <person name="Brannstrom I.O."/>
            <person name="Guillou S."/>
            <person name="Cros-Aarteil S."/>
            <person name="Calhoun S."/>
            <person name="Kuo A."/>
            <person name="Mondo S."/>
            <person name="Pangilinan J."/>
            <person name="Riley R."/>
            <person name="LaButti K."/>
            <person name="Andreopoulos B."/>
            <person name="Lipzen A."/>
            <person name="Chen C."/>
            <person name="Yanf M."/>
            <person name="Daum C."/>
            <person name="Ng V."/>
            <person name="Clum A."/>
            <person name="Steindorff A."/>
            <person name="Ohm R."/>
            <person name="Martin F."/>
            <person name="Silar P."/>
            <person name="Natvig D."/>
            <person name="Lalanne C."/>
            <person name="Gautier V."/>
            <person name="Ament-velasquez S.L."/>
            <person name="Kruys A."/>
            <person name="Hutchinson M.I."/>
            <person name="Powell A.J."/>
            <person name="Barry K."/>
            <person name="Miller A.N."/>
            <person name="Grigoriev I.V."/>
            <person name="Debuchy R."/>
            <person name="Gladieux P."/>
            <person name="Thoren M.H."/>
            <person name="Johannesson H."/>
        </authorList>
    </citation>
    <scope>NUCLEOTIDE SEQUENCE</scope>
    <source>
        <strain evidence="8">CBS 232.78</strain>
    </source>
</reference>
<evidence type="ECO:0000256" key="5">
    <source>
        <dbReference type="SAM" id="MobiDB-lite"/>
    </source>
</evidence>
<comment type="subcellular location">
    <subcellularLocation>
        <location evidence="1">Membrane</location>
        <topology evidence="1">Multi-pass membrane protein</topology>
    </subcellularLocation>
</comment>
<evidence type="ECO:0000256" key="6">
    <source>
        <dbReference type="SAM" id="Phobius"/>
    </source>
</evidence>
<keyword evidence="3 6" id="KW-1133">Transmembrane helix</keyword>
<feature type="transmembrane region" description="Helical" evidence="6">
    <location>
        <begin position="252"/>
        <end position="278"/>
    </location>
</feature>
<name>A0AAE0K2N4_9PEZI</name>
<evidence type="ECO:0000313" key="9">
    <source>
        <dbReference type="Proteomes" id="UP001285441"/>
    </source>
</evidence>
<gene>
    <name evidence="8" type="ORF">B0H63DRAFT_455308</name>
</gene>
<dbReference type="Pfam" id="PF13813">
    <property type="entry name" value="MBOAT_2"/>
    <property type="match status" value="1"/>
</dbReference>
<evidence type="ECO:0000313" key="8">
    <source>
        <dbReference type="EMBL" id="KAK3368537.1"/>
    </source>
</evidence>
<reference evidence="8" key="1">
    <citation type="journal article" date="2023" name="Mol. Phylogenet. Evol.">
        <title>Genome-scale phylogeny and comparative genomics of the fungal order Sordariales.</title>
        <authorList>
            <person name="Hensen N."/>
            <person name="Bonometti L."/>
            <person name="Westerberg I."/>
            <person name="Brannstrom I.O."/>
            <person name="Guillou S."/>
            <person name="Cros-Aarteil S."/>
            <person name="Calhoun S."/>
            <person name="Haridas S."/>
            <person name="Kuo A."/>
            <person name="Mondo S."/>
            <person name="Pangilinan J."/>
            <person name="Riley R."/>
            <person name="LaButti K."/>
            <person name="Andreopoulos B."/>
            <person name="Lipzen A."/>
            <person name="Chen C."/>
            <person name="Yan M."/>
            <person name="Daum C."/>
            <person name="Ng V."/>
            <person name="Clum A."/>
            <person name="Steindorff A."/>
            <person name="Ohm R.A."/>
            <person name="Martin F."/>
            <person name="Silar P."/>
            <person name="Natvig D.O."/>
            <person name="Lalanne C."/>
            <person name="Gautier V."/>
            <person name="Ament-Velasquez S.L."/>
            <person name="Kruys A."/>
            <person name="Hutchinson M.I."/>
            <person name="Powell A.J."/>
            <person name="Barry K."/>
            <person name="Miller A.N."/>
            <person name="Grigoriev I.V."/>
            <person name="Debuchy R."/>
            <person name="Gladieux P."/>
            <person name="Hiltunen Thoren M."/>
            <person name="Johannesson H."/>
        </authorList>
    </citation>
    <scope>NUCLEOTIDE SEQUENCE</scope>
    <source>
        <strain evidence="8">CBS 232.78</strain>
    </source>
</reference>
<evidence type="ECO:0000256" key="1">
    <source>
        <dbReference type="ARBA" id="ARBA00004141"/>
    </source>
</evidence>
<dbReference type="AlphaFoldDB" id="A0AAE0K2N4"/>
<feature type="region of interest" description="Disordered" evidence="5">
    <location>
        <begin position="414"/>
        <end position="434"/>
    </location>
</feature>
<dbReference type="Proteomes" id="UP001285441">
    <property type="component" value="Unassembled WGS sequence"/>
</dbReference>
<keyword evidence="9" id="KW-1185">Reference proteome</keyword>
<dbReference type="InterPro" id="IPR032805">
    <property type="entry name" value="Wax_synthase_dom"/>
</dbReference>
<feature type="compositionally biased region" description="Low complexity" evidence="5">
    <location>
        <begin position="421"/>
        <end position="430"/>
    </location>
</feature>
<organism evidence="8 9">
    <name type="scientific">Podospora didyma</name>
    <dbReference type="NCBI Taxonomy" id="330526"/>
    <lineage>
        <taxon>Eukaryota</taxon>
        <taxon>Fungi</taxon>
        <taxon>Dikarya</taxon>
        <taxon>Ascomycota</taxon>
        <taxon>Pezizomycotina</taxon>
        <taxon>Sordariomycetes</taxon>
        <taxon>Sordariomycetidae</taxon>
        <taxon>Sordariales</taxon>
        <taxon>Podosporaceae</taxon>
        <taxon>Podospora</taxon>
    </lineage>
</organism>
<dbReference type="EMBL" id="JAULSW010000010">
    <property type="protein sequence ID" value="KAK3368537.1"/>
    <property type="molecule type" value="Genomic_DNA"/>
</dbReference>
<protein>
    <recommendedName>
        <fullName evidence="7">Wax synthase domain-containing protein</fullName>
    </recommendedName>
</protein>
<keyword evidence="2 6" id="KW-0812">Transmembrane</keyword>
<sequence length="500" mass="56604">MPPLTPFISPLITANAINNQMPDPAASATTPIVPWVGSRPNPLDILPFILFYLALLFACAPPPFRGRGILFFALIATLQWRCIVSPWPPNESDTRPLRYGIGNSWIFALPAVERLLVNTPERDFWHVDGDDPVQWQIRQKPTPKEFTWKKVWWAMTIWATPRGVGWNFGWKRLNAQRARIRAARLDANRKTNDCVEGTPTGGRAEFVAVHLARIFVAYLCWDAVTLAEQKAIVPTAWAWDPLTIGRIMLLEVMMVIVVYAGMVMQFGIGAVAGVGLFLSDPEDWPPLFGSLFDCYKISNVWGRFWHQYLRQPCLGFSHYLVQKLHIPPRSLLAYFTHLMTAFAIADLVHVLSIGSVIPGYMSLRDLISDMSIFFLLQPLATIAEAIVIMLWNKYMQPKLIPTFNPETQVPMKPAAATEGDSAQSSQASSSTQVENMPLRDWKQKSMPVLVTAMCRLVGYIWVLCWFTFTGWWFIKAYADVGMADWKMPFSILEKLLIPGK</sequence>
<keyword evidence="4 6" id="KW-0472">Membrane</keyword>
<feature type="transmembrane region" description="Helical" evidence="6">
    <location>
        <begin position="334"/>
        <end position="360"/>
    </location>
</feature>
<comment type="caution">
    <text evidence="8">The sequence shown here is derived from an EMBL/GenBank/DDBJ whole genome shotgun (WGS) entry which is preliminary data.</text>
</comment>
<dbReference type="GO" id="GO:0016020">
    <property type="term" value="C:membrane"/>
    <property type="evidence" value="ECO:0007669"/>
    <property type="project" value="UniProtKB-SubCell"/>
</dbReference>
<accession>A0AAE0K2N4</accession>
<feature type="transmembrane region" description="Helical" evidence="6">
    <location>
        <begin position="456"/>
        <end position="474"/>
    </location>
</feature>
<feature type="transmembrane region" description="Helical" evidence="6">
    <location>
        <begin position="45"/>
        <end position="62"/>
    </location>
</feature>